<dbReference type="AlphaFoldDB" id="A0A072NAT7"/>
<organism evidence="1 2">
    <name type="scientific">Marinobacter nitratireducens</name>
    <dbReference type="NCBI Taxonomy" id="1137280"/>
    <lineage>
        <taxon>Bacteria</taxon>
        <taxon>Pseudomonadati</taxon>
        <taxon>Pseudomonadota</taxon>
        <taxon>Gammaproteobacteria</taxon>
        <taxon>Pseudomonadales</taxon>
        <taxon>Marinobacteraceae</taxon>
        <taxon>Marinobacter</taxon>
    </lineage>
</organism>
<keyword evidence="2" id="KW-1185">Reference proteome</keyword>
<reference evidence="1 2" key="1">
    <citation type="submission" date="2012-12" db="EMBL/GenBank/DDBJ databases">
        <title>Genome assembly of Marinobacter sp. AK21.</title>
        <authorList>
            <person name="Khatri I."/>
            <person name="Kumar R."/>
            <person name="Vaidya B."/>
            <person name="Subramanian S."/>
            <person name="Pinnaka A."/>
        </authorList>
    </citation>
    <scope>NUCLEOTIDE SEQUENCE [LARGE SCALE GENOMIC DNA]</scope>
    <source>
        <strain evidence="1 2">AK21</strain>
    </source>
</reference>
<dbReference type="EMBL" id="ANIE01000009">
    <property type="protein sequence ID" value="KEF30150.1"/>
    <property type="molecule type" value="Genomic_DNA"/>
</dbReference>
<comment type="caution">
    <text evidence="1">The sequence shown here is derived from an EMBL/GenBank/DDBJ whole genome shotgun (WGS) entry which is preliminary data.</text>
</comment>
<gene>
    <name evidence="1" type="ORF">D777_03326</name>
</gene>
<accession>A0A072NAT7</accession>
<dbReference type="PATRIC" id="fig|1137280.3.peg.3142"/>
<sequence length="49" mass="5712">MADHLDHPWRGHCVQQSKGGKAIRDQLTCAVNRKHWRQLLLNDNDSQPH</sequence>
<evidence type="ECO:0000313" key="1">
    <source>
        <dbReference type="EMBL" id="KEF30150.1"/>
    </source>
</evidence>
<dbReference type="STRING" id="1137280.D777_03326"/>
<name>A0A072NAT7_9GAMM</name>
<proteinExistence type="predicted"/>
<evidence type="ECO:0000313" key="2">
    <source>
        <dbReference type="Proteomes" id="UP000035057"/>
    </source>
</evidence>
<protein>
    <submittedName>
        <fullName evidence="1">Uncharacterized protein</fullName>
    </submittedName>
</protein>
<dbReference type="Proteomes" id="UP000035057">
    <property type="component" value="Unassembled WGS sequence"/>
</dbReference>